<dbReference type="InterPro" id="IPR050991">
    <property type="entry name" value="ECM_Regulatory_Proteins"/>
</dbReference>
<sequence length="1541" mass="173044">MSSNRTDPKKSQQEMFEFLQSDFRNASKHDDVVRCLNASRMTKTLCCDSEKCENNNICASRNINLSQEINVIHRIQNDLCDTTEFSATIKCSPNACSVYHSILSESVNSNCNCDVMHCQQHKQISQSYMNSIYNLWRVRENRNLPLLVTKKVGTQWRNCFWRIFLIPFIILLLCTTICNADPNQCAVGLKTPGRTWPQGDIVLEYGQSLRILCILNKTFMDAEFPGKNASDLIFFRNQKEMESEFITIVNETTISLDIEKPPPAEDMYYCRLRLQNNHNKQLEAVCLNKVVVGFKPQEPWNFTCVSHNWENMICSWEPIQNYVTTTFTLVFKLPGRAGGRKLFPCPKRDKDDKEIQMVPNMCLWDTSTNPIYRQPYEYYTFILNVNNVLGNASFTYKFHHFAHVIPAKPANLSVINKTCDSALLHWSVPFPMQNFPPGLFHKITYQNQWDHQKTWQVINITNDIHVHKRYYNLTGLKYANTVYDVRVFMRSAVAAGEDKWSQFSDVTFRTPPRLPGQPPKTDIGSFEIAENSASRDVYLYWQAIPQYLENGDNFRYEVVRVEENGRKVYLFPNETTRTYAKFNGISNNNYRFEIVSTNVVGANDERAKLFVPSQFKIPHEPIAFTKIAFDGGLYELSWKPPIMNKEITNYTIFWCDNERDRPYQCTGYLDWVHVSRSTTIYNMTVPDPDKVYQFAISANTNRGSSGMVWASCTVIHNKVVGKMKSVWINRIGSDYIEVGWKLDCSDRIGIVEGFNIYYCPIVSPYDLNCKGPKLNTTIKADPHTIHGIVHNLKPYTTYMLAVAVLTKNGEGLHSDPLYNTTLEAAPTTPPQDVKITKVTNTTMNIVWKPPDAMNGVLRYYEVYYNEYSQKVEDATQTELNNLLAHTNYNISVAACTVSCSVKSPTIHQVTKIGVPGMINVPNVRFMNSSQVIVIWNKPQYAAGLLNYYEIQSNDGEIQNSTRTEAQLPIPDCKTIGQEKLYQFRVRAVNIASDNTHLKGSWSDAGEGNCYSDGPSFRVWVIIWVIGGISTVAVLLCLAHLSKRMWLKCKAMQDVEVKLPPGLAPNMKLLQKVGEQHIRQSSADSSGCSSGQESVTSSLTSDSHVSSDSGTEIDPRPVAPNKLLETLPAWESSSLRQRNVGLTRPGFTTETARWEPYVKVAKSGEPIAADTLSLARSTPNLTDSTGYTTSQHTWSSTGYISMPSSEELSSNPSPVPKETSTASGYSIIGTVAKSIKSKSEDDSDLTESTADTLIPIKPESKPTNPYITLASFEQKQKDSKAIDSLHDLDELTFAESNKSKLESLTPFSTSDKVSKPYVQTGLIDSLKKPFTRSSIDGAKSVTMSTPFAATSLTDSCNKPFVSSFASPTTLVSTLDSSSKPYVSVSSIPEVSKKSNLQAGALESSQKVTMPQTSTTDGSQPYVLASSVFQMLQQQQRGKPETSISEAIDNETEGVTTGYPLCWQTSGTKPNSKLDTDKPVITTKQSTGYVTIAENPKLDQHRTSTLSSPYVQHERFEKPLPQTTTGQSDEQYSKVTVVPSTIQ</sequence>
<accession>A0AA40GFC2</accession>
<gene>
    <name evidence="5" type="ORF">K0M31_000732</name>
</gene>
<dbReference type="Gene3D" id="2.60.40.10">
    <property type="entry name" value="Immunoglobulins"/>
    <property type="match status" value="7"/>
</dbReference>
<feature type="region of interest" description="Disordered" evidence="2">
    <location>
        <begin position="1202"/>
        <end position="1221"/>
    </location>
</feature>
<feature type="region of interest" description="Disordered" evidence="2">
    <location>
        <begin position="1235"/>
        <end position="1259"/>
    </location>
</feature>
<keyword evidence="1" id="KW-0677">Repeat</keyword>
<feature type="domain" description="Fibronectin type-III" evidence="4">
    <location>
        <begin position="829"/>
        <end position="913"/>
    </location>
</feature>
<feature type="transmembrane region" description="Helical" evidence="3">
    <location>
        <begin position="159"/>
        <end position="177"/>
    </location>
</feature>
<dbReference type="CDD" id="cd00063">
    <property type="entry name" value="FN3"/>
    <property type="match status" value="4"/>
</dbReference>
<feature type="domain" description="Fibronectin type-III" evidence="4">
    <location>
        <begin position="618"/>
        <end position="718"/>
    </location>
</feature>
<comment type="caution">
    <text evidence="5">The sequence shown here is derived from an EMBL/GenBank/DDBJ whole genome shotgun (WGS) entry which is preliminary data.</text>
</comment>
<feature type="region of interest" description="Disordered" evidence="2">
    <location>
        <begin position="1079"/>
        <end position="1118"/>
    </location>
</feature>
<evidence type="ECO:0000256" key="2">
    <source>
        <dbReference type="SAM" id="MobiDB-lite"/>
    </source>
</evidence>
<evidence type="ECO:0000313" key="5">
    <source>
        <dbReference type="EMBL" id="KAK1136165.1"/>
    </source>
</evidence>
<feature type="domain" description="Fibronectin type-III" evidence="4">
    <location>
        <begin position="408"/>
        <end position="513"/>
    </location>
</feature>
<evidence type="ECO:0000256" key="1">
    <source>
        <dbReference type="ARBA" id="ARBA00022737"/>
    </source>
</evidence>
<dbReference type="PROSITE" id="PS50853">
    <property type="entry name" value="FN3"/>
    <property type="match status" value="4"/>
</dbReference>
<keyword evidence="3" id="KW-1133">Transmembrane helix</keyword>
<feature type="domain" description="Fibronectin type-III" evidence="4">
    <location>
        <begin position="722"/>
        <end position="824"/>
    </location>
</feature>
<dbReference type="EMBL" id="JAHYIQ010000001">
    <property type="protein sequence ID" value="KAK1136165.1"/>
    <property type="molecule type" value="Genomic_DNA"/>
</dbReference>
<dbReference type="SMART" id="SM00060">
    <property type="entry name" value="FN3"/>
    <property type="match status" value="5"/>
</dbReference>
<feature type="compositionally biased region" description="Low complexity" evidence="2">
    <location>
        <begin position="1080"/>
        <end position="1108"/>
    </location>
</feature>
<dbReference type="SUPFAM" id="SSF49265">
    <property type="entry name" value="Fibronectin type III"/>
    <property type="match status" value="5"/>
</dbReference>
<protein>
    <recommendedName>
        <fullName evidence="4">Fibronectin type-III domain-containing protein</fullName>
    </recommendedName>
</protein>
<feature type="compositionally biased region" description="Polar residues" evidence="2">
    <location>
        <begin position="1519"/>
        <end position="1541"/>
    </location>
</feature>
<dbReference type="InterPro" id="IPR013783">
    <property type="entry name" value="Ig-like_fold"/>
</dbReference>
<keyword evidence="3" id="KW-0812">Transmembrane</keyword>
<dbReference type="PANTHER" id="PTHR46708:SF2">
    <property type="entry name" value="FIBRONECTIN TYPE-III DOMAIN-CONTAINING PROTEIN"/>
    <property type="match status" value="1"/>
</dbReference>
<name>A0AA40GFC2_9HYME</name>
<evidence type="ECO:0000313" key="6">
    <source>
        <dbReference type="Proteomes" id="UP001177670"/>
    </source>
</evidence>
<evidence type="ECO:0000259" key="4">
    <source>
        <dbReference type="PROSITE" id="PS50853"/>
    </source>
</evidence>
<organism evidence="5 6">
    <name type="scientific">Melipona bicolor</name>
    <dbReference type="NCBI Taxonomy" id="60889"/>
    <lineage>
        <taxon>Eukaryota</taxon>
        <taxon>Metazoa</taxon>
        <taxon>Ecdysozoa</taxon>
        <taxon>Arthropoda</taxon>
        <taxon>Hexapoda</taxon>
        <taxon>Insecta</taxon>
        <taxon>Pterygota</taxon>
        <taxon>Neoptera</taxon>
        <taxon>Endopterygota</taxon>
        <taxon>Hymenoptera</taxon>
        <taxon>Apocrita</taxon>
        <taxon>Aculeata</taxon>
        <taxon>Apoidea</taxon>
        <taxon>Anthophila</taxon>
        <taxon>Apidae</taxon>
        <taxon>Melipona</taxon>
    </lineage>
</organism>
<evidence type="ECO:0000256" key="3">
    <source>
        <dbReference type="SAM" id="Phobius"/>
    </source>
</evidence>
<feature type="transmembrane region" description="Helical" evidence="3">
    <location>
        <begin position="1018"/>
        <end position="1040"/>
    </location>
</feature>
<dbReference type="PANTHER" id="PTHR46708">
    <property type="entry name" value="TENASCIN"/>
    <property type="match status" value="1"/>
</dbReference>
<dbReference type="InterPro" id="IPR003961">
    <property type="entry name" value="FN3_dom"/>
</dbReference>
<reference evidence="5" key="1">
    <citation type="submission" date="2021-10" db="EMBL/GenBank/DDBJ databases">
        <title>Melipona bicolor Genome sequencing and assembly.</title>
        <authorList>
            <person name="Araujo N.S."/>
            <person name="Arias M.C."/>
        </authorList>
    </citation>
    <scope>NUCLEOTIDE SEQUENCE</scope>
    <source>
        <strain evidence="5">USP_2M_L1-L4_2017</strain>
        <tissue evidence="5">Whole body</tissue>
    </source>
</reference>
<feature type="compositionally biased region" description="Low complexity" evidence="2">
    <location>
        <begin position="1202"/>
        <end position="1211"/>
    </location>
</feature>
<keyword evidence="6" id="KW-1185">Reference proteome</keyword>
<dbReference type="InterPro" id="IPR036116">
    <property type="entry name" value="FN3_sf"/>
</dbReference>
<feature type="region of interest" description="Disordered" evidence="2">
    <location>
        <begin position="1494"/>
        <end position="1541"/>
    </location>
</feature>
<proteinExistence type="predicted"/>
<dbReference type="Pfam" id="PF00041">
    <property type="entry name" value="fn3"/>
    <property type="match status" value="2"/>
</dbReference>
<dbReference type="Proteomes" id="UP001177670">
    <property type="component" value="Unassembled WGS sequence"/>
</dbReference>
<keyword evidence="3" id="KW-0472">Membrane</keyword>